<dbReference type="Pfam" id="PF03473">
    <property type="entry name" value="MOSC"/>
    <property type="match status" value="1"/>
</dbReference>
<evidence type="ECO:0000259" key="1">
    <source>
        <dbReference type="PROSITE" id="PS51340"/>
    </source>
</evidence>
<dbReference type="GO" id="GO:0003824">
    <property type="term" value="F:catalytic activity"/>
    <property type="evidence" value="ECO:0007669"/>
    <property type="project" value="InterPro"/>
</dbReference>
<accession>A0A346XXH8</accession>
<organism evidence="2 3">
    <name type="scientific">Euzebya pacifica</name>
    <dbReference type="NCBI Taxonomy" id="1608957"/>
    <lineage>
        <taxon>Bacteria</taxon>
        <taxon>Bacillati</taxon>
        <taxon>Actinomycetota</taxon>
        <taxon>Nitriliruptoria</taxon>
        <taxon>Euzebyales</taxon>
    </lineage>
</organism>
<dbReference type="AlphaFoldDB" id="A0A346XXH8"/>
<dbReference type="KEGG" id="euz:DVS28_a2243"/>
<name>A0A346XXH8_9ACTN</name>
<dbReference type="PROSITE" id="PS51340">
    <property type="entry name" value="MOSC"/>
    <property type="match status" value="1"/>
</dbReference>
<dbReference type="EMBL" id="CP031165">
    <property type="protein sequence ID" value="AXV06925.1"/>
    <property type="molecule type" value="Genomic_DNA"/>
</dbReference>
<gene>
    <name evidence="2" type="ORF">DVS28_a2243</name>
</gene>
<dbReference type="SUPFAM" id="SSF50800">
    <property type="entry name" value="PK beta-barrel domain-like"/>
    <property type="match status" value="1"/>
</dbReference>
<keyword evidence="3" id="KW-1185">Reference proteome</keyword>
<evidence type="ECO:0000313" key="2">
    <source>
        <dbReference type="EMBL" id="AXV06925.1"/>
    </source>
</evidence>
<dbReference type="OrthoDB" id="9801223at2"/>
<sequence length="215" mass="23552">MQIISVQTGRARDVTSGRTTIHTGIDKQPVPSITVQHEGVEGDDIVATQHHGGPGQAVYAYARSDYEVFEAQLDTELPNGAFGENVTVDRWPHDPIRVGDRFDVEGVVLEVSAPRIPCVTFAARMGELVGPDAARGWVKRFTAERRPGWYLRVIAPGRLEAGQRLTATPAPSANLTGLQMWDLHHAPSPDPAMIRRALDSPIDDRSRAFWTPATT</sequence>
<dbReference type="PANTHER" id="PTHR30212">
    <property type="entry name" value="PROTEIN YIIM"/>
    <property type="match status" value="1"/>
</dbReference>
<dbReference type="Gene3D" id="2.40.33.20">
    <property type="entry name" value="PK beta-barrel domain-like"/>
    <property type="match status" value="1"/>
</dbReference>
<dbReference type="Proteomes" id="UP000264006">
    <property type="component" value="Chromosome"/>
</dbReference>
<protein>
    <recommendedName>
        <fullName evidence="1">MOSC domain-containing protein</fullName>
    </recommendedName>
</protein>
<dbReference type="GO" id="GO:0030170">
    <property type="term" value="F:pyridoxal phosphate binding"/>
    <property type="evidence" value="ECO:0007669"/>
    <property type="project" value="InterPro"/>
</dbReference>
<dbReference type="InterPro" id="IPR011037">
    <property type="entry name" value="Pyrv_Knase-like_insert_dom_sf"/>
</dbReference>
<reference evidence="2 3" key="1">
    <citation type="submission" date="2018-09" db="EMBL/GenBank/DDBJ databases">
        <title>Complete genome sequence of Euzebya sp. DY32-46 isolated from seawater of Pacific Ocean.</title>
        <authorList>
            <person name="Xu L."/>
            <person name="Wu Y.-H."/>
            <person name="Xu X.-W."/>
        </authorList>
    </citation>
    <scope>NUCLEOTIDE SEQUENCE [LARGE SCALE GENOMIC DNA]</scope>
    <source>
        <strain evidence="2 3">DY32-46</strain>
    </source>
</reference>
<dbReference type="InterPro" id="IPR005302">
    <property type="entry name" value="MoCF_Sase_C"/>
</dbReference>
<dbReference type="InterPro" id="IPR052353">
    <property type="entry name" value="Benzoxazolinone_Detox_Enz"/>
</dbReference>
<feature type="domain" description="MOSC" evidence="1">
    <location>
        <begin position="27"/>
        <end position="168"/>
    </location>
</feature>
<evidence type="ECO:0000313" key="3">
    <source>
        <dbReference type="Proteomes" id="UP000264006"/>
    </source>
</evidence>
<dbReference type="PANTHER" id="PTHR30212:SF2">
    <property type="entry name" value="PROTEIN YIIM"/>
    <property type="match status" value="1"/>
</dbReference>
<proteinExistence type="predicted"/>
<dbReference type="GO" id="GO:0030151">
    <property type="term" value="F:molybdenum ion binding"/>
    <property type="evidence" value="ECO:0007669"/>
    <property type="project" value="InterPro"/>
</dbReference>
<dbReference type="RefSeq" id="WP_114591502.1">
    <property type="nucleotide sequence ID" value="NZ_CP031165.1"/>
</dbReference>